<protein>
    <submittedName>
        <fullName evidence="2">Uncharacterized protein LOC106170882</fullName>
    </submittedName>
</protein>
<evidence type="ECO:0000313" key="1">
    <source>
        <dbReference type="Proteomes" id="UP000085678"/>
    </source>
</evidence>
<name>A0A2R2MSM9_LINAN</name>
<dbReference type="OrthoDB" id="5949754at2759"/>
<dbReference type="KEGG" id="lak:106170882"/>
<dbReference type="PANTHER" id="PTHR47635">
    <property type="entry name" value="CUB DOMAIN-CONTAINING PROTEIN"/>
    <property type="match status" value="1"/>
</dbReference>
<dbReference type="Proteomes" id="UP000085678">
    <property type="component" value="Unplaced"/>
</dbReference>
<reference evidence="2" key="1">
    <citation type="submission" date="2025-08" db="UniProtKB">
        <authorList>
            <consortium name="RefSeq"/>
        </authorList>
    </citation>
    <scope>IDENTIFICATION</scope>
    <source>
        <tissue evidence="2">Gonads</tissue>
    </source>
</reference>
<evidence type="ECO:0000313" key="2">
    <source>
        <dbReference type="RefSeq" id="XP_023933275.1"/>
    </source>
</evidence>
<dbReference type="InParanoid" id="A0A2R2MSM9"/>
<keyword evidence="1" id="KW-1185">Reference proteome</keyword>
<organism evidence="1 2">
    <name type="scientific">Lingula anatina</name>
    <name type="common">Brachiopod</name>
    <name type="synonym">Lingula unguis</name>
    <dbReference type="NCBI Taxonomy" id="7574"/>
    <lineage>
        <taxon>Eukaryota</taxon>
        <taxon>Metazoa</taxon>
        <taxon>Spiralia</taxon>
        <taxon>Lophotrochozoa</taxon>
        <taxon>Brachiopoda</taxon>
        <taxon>Linguliformea</taxon>
        <taxon>Lingulata</taxon>
        <taxon>Lingulida</taxon>
        <taxon>Linguloidea</taxon>
        <taxon>Lingulidae</taxon>
        <taxon>Lingula</taxon>
    </lineage>
</organism>
<gene>
    <name evidence="2" type="primary">LOC106170882</name>
</gene>
<dbReference type="RefSeq" id="XP_023933275.1">
    <property type="nucleotide sequence ID" value="XM_024077507.1"/>
</dbReference>
<sequence>MQSYYVGFILTMMVAGADSSTDHIKLGCWADKADRAVPTLEGTDPILDGNYVTREDAIEKCCQAAMNRGYKYFVVQNGGWCGSSCNAEQTYMKYGPSANCQSDGEGGPWANQLYMIPCNHIKLGCWADTADRAVPTLEGQDPLLDGQYETRVNPIKKCFLAAKSRGYKYFVVQNGGWCGSSCNAEETYMKHGPSTNCQSDGEGGPWANQLYMITSSYIKLGCWADKADRAVPTLEGQDPILDGPYETRVYPIDKCYQAAKSRGYKYFVVQKSGWCGSSCTAEETYMKYGPSTNCQSDGEGGPWANQLYMIPSGCHD</sequence>
<accession>A0A2R2MSM9</accession>
<proteinExistence type="predicted"/>
<dbReference type="GeneID" id="106170882"/>
<dbReference type="AlphaFoldDB" id="A0A2R2MSM9"/>
<dbReference type="PANTHER" id="PTHR47635:SF2">
    <property type="entry name" value="LAMG-LIKE JELLYROLL FOLD DOMAIN-CONTAINING PROTEIN"/>
    <property type="match status" value="1"/>
</dbReference>